<dbReference type="PANTHER" id="PTHR11707:SF28">
    <property type="entry name" value="60 KDA LYSOPHOSPHOLIPASE"/>
    <property type="match status" value="1"/>
</dbReference>
<accession>A0A2S5ITX8</accession>
<dbReference type="InterPro" id="IPR037152">
    <property type="entry name" value="L-asparaginase_N_sf"/>
</dbReference>
<dbReference type="CDD" id="cd08964">
    <property type="entry name" value="L-asparaginase_II"/>
    <property type="match status" value="1"/>
</dbReference>
<feature type="region of interest" description="Disordered" evidence="9">
    <location>
        <begin position="324"/>
        <end position="356"/>
    </location>
</feature>
<dbReference type="PROSITE" id="PS00917">
    <property type="entry name" value="ASN_GLN_ASE_2"/>
    <property type="match status" value="1"/>
</dbReference>
<name>A0A2S5ITX8_9MICC</name>
<dbReference type="InterPro" id="IPR006034">
    <property type="entry name" value="Asparaginase/glutaminase-like"/>
</dbReference>
<dbReference type="OrthoDB" id="9788068at2"/>
<feature type="binding site" evidence="6">
    <location>
        <position position="58"/>
    </location>
    <ligand>
        <name>substrate</name>
    </ligand>
</feature>
<evidence type="ECO:0000256" key="2">
    <source>
        <dbReference type="ARBA" id="ARBA00012920"/>
    </source>
</evidence>
<dbReference type="PIRSF" id="PIRSF500176">
    <property type="entry name" value="L_ASNase"/>
    <property type="match status" value="1"/>
</dbReference>
<evidence type="ECO:0000256" key="9">
    <source>
        <dbReference type="SAM" id="MobiDB-lite"/>
    </source>
</evidence>
<evidence type="ECO:0000256" key="8">
    <source>
        <dbReference type="PROSITE-ProRule" id="PRU10100"/>
    </source>
</evidence>
<dbReference type="InterPro" id="IPR040919">
    <property type="entry name" value="Asparaginase_C"/>
</dbReference>
<protein>
    <recommendedName>
        <fullName evidence="2">asparaginase</fullName>
        <ecNumber evidence="2">3.5.1.1</ecNumber>
    </recommendedName>
</protein>
<sequence length="356" mass="35960">MESLTGHVALLATGGTIASRVDGAEGATVAADGGSTILAAAGTRTVAVEVVDLMQKGSYLLTFDDMLAVCVAIRAALHSPATLGVVVTHGTDTMEETAYLADLLHDDPRPVVFTGAQRAADSPEPDGPGNLRAALTLAASPEARGRGALIVFDGEILALPATRKTETTNLRAFGNPELGPAGSITPEGEILLGPAPLRPAPLDTPPTGAGVRVDVIACYPGADAALFVAALAAGARGIVLEATGLGNANAALCDAVRDAVRDGVVVVTSTRVHAGPVRGVYGAGGGRTLEDAGAVPSGLLRPPQARTLLQALLSLRLPPEEVVRRVRQRGDPDLLGPAPPTDRSPDSPSAPGKADP</sequence>
<dbReference type="GO" id="GO:0004067">
    <property type="term" value="F:asparaginase activity"/>
    <property type="evidence" value="ECO:0007669"/>
    <property type="project" value="UniProtKB-UniRule"/>
</dbReference>
<dbReference type="PROSITE" id="PS00144">
    <property type="entry name" value="ASN_GLN_ASE_1"/>
    <property type="match status" value="1"/>
</dbReference>
<evidence type="ECO:0000313" key="12">
    <source>
        <dbReference type="EMBL" id="PPB48001.1"/>
    </source>
</evidence>
<dbReference type="InterPro" id="IPR020827">
    <property type="entry name" value="Asparaginase/glutaminase_AS1"/>
</dbReference>
<evidence type="ECO:0000256" key="3">
    <source>
        <dbReference type="ARBA" id="ARBA00022801"/>
    </source>
</evidence>
<comment type="caution">
    <text evidence="12">The sequence shown here is derived from an EMBL/GenBank/DDBJ whole genome shotgun (WGS) entry which is preliminary data.</text>
</comment>
<comment type="similarity">
    <text evidence="1">Belongs to the asparaginase 1 family.</text>
</comment>
<evidence type="ECO:0000256" key="5">
    <source>
        <dbReference type="PIRSR" id="PIRSR001220-1"/>
    </source>
</evidence>
<dbReference type="AlphaFoldDB" id="A0A2S5ITX8"/>
<dbReference type="InterPro" id="IPR027475">
    <property type="entry name" value="Asparaginase/glutaminase_AS2"/>
</dbReference>
<dbReference type="Gene3D" id="3.40.50.1170">
    <property type="entry name" value="L-asparaginase, N-terminal domain"/>
    <property type="match status" value="1"/>
</dbReference>
<feature type="active site" evidence="7">
    <location>
        <position position="16"/>
    </location>
</feature>
<feature type="domain" description="L-asparaginase N-terminal" evidence="10">
    <location>
        <begin position="7"/>
        <end position="185"/>
    </location>
</feature>
<feature type="binding site" evidence="6">
    <location>
        <begin position="91"/>
        <end position="92"/>
    </location>
    <ligand>
        <name>substrate</name>
    </ligand>
</feature>
<dbReference type="EC" id="3.5.1.1" evidence="2"/>
<evidence type="ECO:0000259" key="10">
    <source>
        <dbReference type="Pfam" id="PF00710"/>
    </source>
</evidence>
<dbReference type="Proteomes" id="UP000239297">
    <property type="component" value="Unassembled WGS sequence"/>
</dbReference>
<gene>
    <name evidence="12" type="ORF">C4K88_16225</name>
</gene>
<dbReference type="GO" id="GO:0006528">
    <property type="term" value="P:asparagine metabolic process"/>
    <property type="evidence" value="ECO:0007669"/>
    <property type="project" value="InterPro"/>
</dbReference>
<proteinExistence type="inferred from homology"/>
<dbReference type="Pfam" id="PF17763">
    <property type="entry name" value="Asparaginase_C"/>
    <property type="match status" value="1"/>
</dbReference>
<keyword evidence="3" id="KW-0378">Hydrolase</keyword>
<dbReference type="Gene3D" id="3.40.50.40">
    <property type="match status" value="1"/>
</dbReference>
<dbReference type="SFLD" id="SFLDS00057">
    <property type="entry name" value="Glutaminase/Asparaginase"/>
    <property type="match status" value="1"/>
</dbReference>
<reference evidence="12 13" key="1">
    <citation type="journal article" date="2014" name="Int. J. Syst. Evol. Microbiol.">
        <title>Arthrobacter pityocampae sp. nov., isolated from Thaumetopoea pityocampa (Lep., Thaumetopoeidae).</title>
        <authorList>
            <person name="Ince I.A."/>
            <person name="Demirbag Z."/>
            <person name="Kati H."/>
        </authorList>
    </citation>
    <scope>NUCLEOTIDE SEQUENCE [LARGE SCALE GENOMIC DNA]</scope>
    <source>
        <strain evidence="12 13">Tp2</strain>
    </source>
</reference>
<dbReference type="PROSITE" id="PS51732">
    <property type="entry name" value="ASN_GLN_ASE_3"/>
    <property type="match status" value="1"/>
</dbReference>
<dbReference type="SMART" id="SM00870">
    <property type="entry name" value="Asparaginase"/>
    <property type="match status" value="1"/>
</dbReference>
<dbReference type="InterPro" id="IPR004550">
    <property type="entry name" value="AsnASE_II"/>
</dbReference>
<dbReference type="PANTHER" id="PTHR11707">
    <property type="entry name" value="L-ASPARAGINASE"/>
    <property type="match status" value="1"/>
</dbReference>
<dbReference type="RefSeq" id="WP_104122695.1">
    <property type="nucleotide sequence ID" value="NZ_PRKW01000007.1"/>
</dbReference>
<feature type="domain" description="Asparaginase/glutaminase C-terminal" evidence="11">
    <location>
        <begin position="212"/>
        <end position="322"/>
    </location>
</feature>
<dbReference type="InterPro" id="IPR027474">
    <property type="entry name" value="L-asparaginase_N"/>
</dbReference>
<dbReference type="SUPFAM" id="SSF53774">
    <property type="entry name" value="Glutaminase/Asparaginase"/>
    <property type="match status" value="1"/>
</dbReference>
<evidence type="ECO:0000256" key="4">
    <source>
        <dbReference type="ARBA" id="ARBA00049366"/>
    </source>
</evidence>
<evidence type="ECO:0000256" key="6">
    <source>
        <dbReference type="PIRSR" id="PIRSR001220-2"/>
    </source>
</evidence>
<dbReference type="InterPro" id="IPR027473">
    <property type="entry name" value="L-asparaginase_C"/>
</dbReference>
<dbReference type="Pfam" id="PF00710">
    <property type="entry name" value="Asparaginase"/>
    <property type="match status" value="1"/>
</dbReference>
<feature type="active site" description="O-isoaspartyl threonine intermediate" evidence="5">
    <location>
        <position position="16"/>
    </location>
</feature>
<evidence type="ECO:0000256" key="1">
    <source>
        <dbReference type="ARBA" id="ARBA00010518"/>
    </source>
</evidence>
<dbReference type="EMBL" id="PRKW01000007">
    <property type="protein sequence ID" value="PPB48001.1"/>
    <property type="molecule type" value="Genomic_DNA"/>
</dbReference>
<comment type="catalytic activity">
    <reaction evidence="4">
        <text>L-asparagine + H2O = L-aspartate + NH4(+)</text>
        <dbReference type="Rhea" id="RHEA:21016"/>
        <dbReference type="ChEBI" id="CHEBI:15377"/>
        <dbReference type="ChEBI" id="CHEBI:28938"/>
        <dbReference type="ChEBI" id="CHEBI:29991"/>
        <dbReference type="ChEBI" id="CHEBI:58048"/>
        <dbReference type="EC" id="3.5.1.1"/>
    </reaction>
</comment>
<dbReference type="PRINTS" id="PR00139">
    <property type="entry name" value="ASNGLNASE"/>
</dbReference>
<evidence type="ECO:0000259" key="11">
    <source>
        <dbReference type="Pfam" id="PF17763"/>
    </source>
</evidence>
<feature type="active site" evidence="8">
    <location>
        <position position="91"/>
    </location>
</feature>
<keyword evidence="13" id="KW-1185">Reference proteome</keyword>
<dbReference type="InterPro" id="IPR036152">
    <property type="entry name" value="Asp/glu_Ase-like_sf"/>
</dbReference>
<dbReference type="PIRSF" id="PIRSF001220">
    <property type="entry name" value="L-ASNase_gatD"/>
    <property type="match status" value="1"/>
</dbReference>
<organism evidence="12 13">
    <name type="scientific">Arthrobacter pityocampae</name>
    <dbReference type="NCBI Taxonomy" id="547334"/>
    <lineage>
        <taxon>Bacteria</taxon>
        <taxon>Bacillati</taxon>
        <taxon>Actinomycetota</taxon>
        <taxon>Actinomycetes</taxon>
        <taxon>Micrococcales</taxon>
        <taxon>Micrococcaceae</taxon>
        <taxon>Arthrobacter</taxon>
    </lineage>
</organism>
<evidence type="ECO:0000313" key="13">
    <source>
        <dbReference type="Proteomes" id="UP000239297"/>
    </source>
</evidence>
<evidence type="ECO:0000256" key="7">
    <source>
        <dbReference type="PROSITE-ProRule" id="PRU10099"/>
    </source>
</evidence>